<dbReference type="RefSeq" id="XP_001421948.1">
    <property type="nucleotide sequence ID" value="XM_001421911.1"/>
</dbReference>
<dbReference type="InterPro" id="IPR037401">
    <property type="entry name" value="SnoaL-like"/>
</dbReference>
<dbReference type="InterPro" id="IPR001943">
    <property type="entry name" value="UVR_dom"/>
</dbReference>
<dbReference type="InterPro" id="IPR032710">
    <property type="entry name" value="NTF2-like_dom_sf"/>
</dbReference>
<evidence type="ECO:0000313" key="3">
    <source>
        <dbReference type="Proteomes" id="UP000001568"/>
    </source>
</evidence>
<dbReference type="Proteomes" id="UP000001568">
    <property type="component" value="Chromosome 16"/>
</dbReference>
<protein>
    <recommendedName>
        <fullName evidence="1">UVR domain-containing protein</fullName>
    </recommendedName>
</protein>
<dbReference type="KEGG" id="olu:OSTLU_7291"/>
<keyword evidence="3" id="KW-1185">Reference proteome</keyword>
<feature type="domain" description="UVR" evidence="1">
    <location>
        <begin position="1"/>
        <end position="26"/>
    </location>
</feature>
<dbReference type="OMA" id="HANDSWG"/>
<proteinExistence type="predicted"/>
<accession>A4S8T6</accession>
<dbReference type="HOGENOM" id="CLU_084893_3_1_1"/>
<sequence length="143" mass="15495">LRTAIRDEDYEEAARLRDLIDSISRDAARAVQDANEGFYRAFRDASVSAMRAVWAEGAHVQCLHPGSAVVSGARDVLESWEIIFASMPDGGADVQCADVRVHAGDGWGFATCVERVSGGASLAATNVFERQLDGSWRMVLHQA</sequence>
<dbReference type="AlphaFoldDB" id="A4S8T6"/>
<dbReference type="PROSITE" id="PS50151">
    <property type="entry name" value="UVR"/>
    <property type="match status" value="1"/>
</dbReference>
<gene>
    <name evidence="2" type="ORF">OSTLU_7291</name>
</gene>
<name>A4S8T6_OSTLU</name>
<dbReference type="SUPFAM" id="SSF54427">
    <property type="entry name" value="NTF2-like"/>
    <property type="match status" value="1"/>
</dbReference>
<dbReference type="EMBL" id="CP000596">
    <property type="protein sequence ID" value="ABP00242.1"/>
    <property type="molecule type" value="Genomic_DNA"/>
</dbReference>
<organism evidence="2 3">
    <name type="scientific">Ostreococcus lucimarinus (strain CCE9901)</name>
    <dbReference type="NCBI Taxonomy" id="436017"/>
    <lineage>
        <taxon>Eukaryota</taxon>
        <taxon>Viridiplantae</taxon>
        <taxon>Chlorophyta</taxon>
        <taxon>Mamiellophyceae</taxon>
        <taxon>Mamiellales</taxon>
        <taxon>Bathycoccaceae</taxon>
        <taxon>Ostreococcus</taxon>
    </lineage>
</organism>
<dbReference type="Pfam" id="PF02151">
    <property type="entry name" value="UVR"/>
    <property type="match status" value="1"/>
</dbReference>
<dbReference type="eggNOG" id="ENOG502QPVH">
    <property type="taxonomic scope" value="Eukaryota"/>
</dbReference>
<dbReference type="OrthoDB" id="2335338at2759"/>
<reference evidence="2 3" key="1">
    <citation type="journal article" date="2007" name="Proc. Natl. Acad. Sci. U.S.A.">
        <title>The tiny eukaryote Ostreococcus provides genomic insights into the paradox of plankton speciation.</title>
        <authorList>
            <person name="Palenik B."/>
            <person name="Grimwood J."/>
            <person name="Aerts A."/>
            <person name="Rouze P."/>
            <person name="Salamov A."/>
            <person name="Putnam N."/>
            <person name="Dupont C."/>
            <person name="Jorgensen R."/>
            <person name="Derelle E."/>
            <person name="Rombauts S."/>
            <person name="Zhou K."/>
            <person name="Otillar R."/>
            <person name="Merchant S.S."/>
            <person name="Podell S."/>
            <person name="Gaasterland T."/>
            <person name="Napoli C."/>
            <person name="Gendler K."/>
            <person name="Manuell A."/>
            <person name="Tai V."/>
            <person name="Vallon O."/>
            <person name="Piganeau G."/>
            <person name="Jancek S."/>
            <person name="Heijde M."/>
            <person name="Jabbari K."/>
            <person name="Bowler C."/>
            <person name="Lohr M."/>
            <person name="Robbens S."/>
            <person name="Werner G."/>
            <person name="Dubchak I."/>
            <person name="Pazour G.J."/>
            <person name="Ren Q."/>
            <person name="Paulsen I."/>
            <person name="Delwiche C."/>
            <person name="Schmutz J."/>
            <person name="Rokhsar D."/>
            <person name="Van de Peer Y."/>
            <person name="Moreau H."/>
            <person name="Grigoriev I.V."/>
        </authorList>
    </citation>
    <scope>NUCLEOTIDE SEQUENCE [LARGE SCALE GENOMIC DNA]</scope>
    <source>
        <strain evidence="2 3">CCE9901</strain>
    </source>
</reference>
<dbReference type="Gene3D" id="3.10.450.50">
    <property type="match status" value="1"/>
</dbReference>
<dbReference type="Pfam" id="PF13474">
    <property type="entry name" value="SnoaL_3"/>
    <property type="match status" value="1"/>
</dbReference>
<feature type="non-terminal residue" evidence="2">
    <location>
        <position position="143"/>
    </location>
</feature>
<evidence type="ECO:0000259" key="1">
    <source>
        <dbReference type="PROSITE" id="PS50151"/>
    </source>
</evidence>
<dbReference type="GeneID" id="5005976"/>
<dbReference type="PANTHER" id="PTHR34957">
    <property type="entry name" value="NUCLEAR TRANSPORT FACTOR 2 (NTF2) FAMILY PROTEIN"/>
    <property type="match status" value="1"/>
</dbReference>
<feature type="non-terminal residue" evidence="2">
    <location>
        <position position="1"/>
    </location>
</feature>
<evidence type="ECO:0000313" key="2">
    <source>
        <dbReference type="EMBL" id="ABP00242.1"/>
    </source>
</evidence>
<dbReference type="PANTHER" id="PTHR34957:SF1">
    <property type="entry name" value="NUCLEAR TRANSPORT FACTOR 2 (NTF2) FAMILY PROTEIN"/>
    <property type="match status" value="1"/>
</dbReference>